<keyword evidence="3" id="KW-0449">Lipoprotein</keyword>
<feature type="domain" description="Glycosyl hydrolase-like 10" evidence="2">
    <location>
        <begin position="58"/>
        <end position="365"/>
    </location>
</feature>
<protein>
    <submittedName>
        <fullName evidence="3">Uncharacterized lipoprotein YddW (UPF0748 family)</fullName>
    </submittedName>
</protein>
<gene>
    <name evidence="3" type="ORF">FHX50_000487</name>
</gene>
<dbReference type="InterPro" id="IPR017853">
    <property type="entry name" value="GH"/>
</dbReference>
<dbReference type="InterPro" id="IPR003790">
    <property type="entry name" value="GHL10"/>
</dbReference>
<keyword evidence="1" id="KW-0732">Signal</keyword>
<sequence length="530" mass="58042">MAEPLNRRDLLRLTSGAVVSSAAFTVGVVGAPAASAAHDPSAETISEAGADRTRPVRQLRAMWIAAVENIDYPSKPGLSAEEQKKEFLAWLDLAQELRLNAVISQVRPTADAFWPSDLEPFSHWLTGEQGKDPGYDPLAFQVKAAHARNLEFHAWFNPFRVAQHDDPSALVADHPARVHPDWVFAYGKKLYYNPGLPAVRSFVQDAMMDAVTRYDIDAVHFDDYFYPYPVDGEELPDADAFAKYGAGQSVEDWRRQNITLLIEEMGTRIKTEKPWVKFGVSPFGIWRNQSSDPRGSATSGSGSYETVYADTLDWVKKGLVDYICPQIYWEIGHPAADYAELTSWWCEQVKDTNVSLFIGQAVYKSTSGEFGAAELTEHLTFNRSYPSVDGDAFFSAKDLRSDTAGAVTAMVKQHYSTPALVPEMPHLKGTTPSAPVGVQVSAKGDAAVLSWNRASAKGATSFAIWRLPAGQADGAALGDGRNLLATVRADDRGGRQTLTLTGSAPVRGTFVVTALDRLWNQSAPSRPVRI</sequence>
<organism evidence="3 4">
    <name type="scientific">Helcobacillus massiliensis</name>
    <dbReference type="NCBI Taxonomy" id="521392"/>
    <lineage>
        <taxon>Bacteria</taxon>
        <taxon>Bacillati</taxon>
        <taxon>Actinomycetota</taxon>
        <taxon>Actinomycetes</taxon>
        <taxon>Micrococcales</taxon>
        <taxon>Dermabacteraceae</taxon>
        <taxon>Helcobacillus</taxon>
    </lineage>
</organism>
<proteinExistence type="predicted"/>
<reference evidence="3 4" key="1">
    <citation type="submission" date="2020-08" db="EMBL/GenBank/DDBJ databases">
        <title>Sequencing the genomes of 1000 actinobacteria strains.</title>
        <authorList>
            <person name="Klenk H.-P."/>
        </authorList>
    </citation>
    <scope>NUCLEOTIDE SEQUENCE [LARGE SCALE GENOMIC DNA]</scope>
    <source>
        <strain evidence="3 4">DSM 23040</strain>
    </source>
</reference>
<evidence type="ECO:0000313" key="3">
    <source>
        <dbReference type="EMBL" id="MBB3022239.1"/>
    </source>
</evidence>
<dbReference type="PANTHER" id="PTHR43405">
    <property type="entry name" value="GLYCOSYL HYDROLASE DIGH"/>
    <property type="match status" value="1"/>
</dbReference>
<dbReference type="Pfam" id="PF02638">
    <property type="entry name" value="GHL10"/>
    <property type="match status" value="1"/>
</dbReference>
<dbReference type="InterPro" id="IPR052177">
    <property type="entry name" value="Divisome_Glycosyl_Hydrolase"/>
</dbReference>
<dbReference type="EMBL" id="JACHWP010000001">
    <property type="protein sequence ID" value="MBB3022239.1"/>
    <property type="molecule type" value="Genomic_DNA"/>
</dbReference>
<evidence type="ECO:0000313" key="4">
    <source>
        <dbReference type="Proteomes" id="UP000568050"/>
    </source>
</evidence>
<dbReference type="SUPFAM" id="SSF51445">
    <property type="entry name" value="(Trans)glycosidases"/>
    <property type="match status" value="1"/>
</dbReference>
<evidence type="ECO:0000259" key="2">
    <source>
        <dbReference type="Pfam" id="PF02638"/>
    </source>
</evidence>
<dbReference type="Proteomes" id="UP000568050">
    <property type="component" value="Unassembled WGS sequence"/>
</dbReference>
<dbReference type="AlphaFoldDB" id="A0A839QTQ8"/>
<dbReference type="RefSeq" id="WP_183374118.1">
    <property type="nucleotide sequence ID" value="NZ_CBCSFZ010000005.1"/>
</dbReference>
<dbReference type="PANTHER" id="PTHR43405:SF1">
    <property type="entry name" value="GLYCOSYL HYDROLASE DIGH"/>
    <property type="match status" value="1"/>
</dbReference>
<dbReference type="PROSITE" id="PS51318">
    <property type="entry name" value="TAT"/>
    <property type="match status" value="1"/>
</dbReference>
<evidence type="ECO:0000256" key="1">
    <source>
        <dbReference type="ARBA" id="ARBA00022729"/>
    </source>
</evidence>
<accession>A0A839QTQ8</accession>
<dbReference type="Gene3D" id="3.20.20.80">
    <property type="entry name" value="Glycosidases"/>
    <property type="match status" value="1"/>
</dbReference>
<dbReference type="InterPro" id="IPR006311">
    <property type="entry name" value="TAT_signal"/>
</dbReference>
<comment type="caution">
    <text evidence="3">The sequence shown here is derived from an EMBL/GenBank/DDBJ whole genome shotgun (WGS) entry which is preliminary data.</text>
</comment>
<keyword evidence="4" id="KW-1185">Reference proteome</keyword>
<name>A0A839QTQ8_9MICO</name>